<accession>A0ABR0P0D0</accession>
<evidence type="ECO:0000313" key="2">
    <source>
        <dbReference type="Proteomes" id="UP001358586"/>
    </source>
</evidence>
<sequence length="129" mass="14547">MHSLSSLLLGTPLRRWILRLEGCGWLVKIKINDGLCLQEMKKLDKPSYTWSSIATTASTLEKGFRWASTETLIHALKDCLMTLAILTCGGLDGRLISNNYEHCIDRIEESILLVDKKVIVDSITILWNS</sequence>
<organism evidence="1 2">
    <name type="scientific">Gossypium arboreum</name>
    <name type="common">Tree cotton</name>
    <name type="synonym">Gossypium nanking</name>
    <dbReference type="NCBI Taxonomy" id="29729"/>
    <lineage>
        <taxon>Eukaryota</taxon>
        <taxon>Viridiplantae</taxon>
        <taxon>Streptophyta</taxon>
        <taxon>Embryophyta</taxon>
        <taxon>Tracheophyta</taxon>
        <taxon>Spermatophyta</taxon>
        <taxon>Magnoliopsida</taxon>
        <taxon>eudicotyledons</taxon>
        <taxon>Gunneridae</taxon>
        <taxon>Pentapetalae</taxon>
        <taxon>rosids</taxon>
        <taxon>malvids</taxon>
        <taxon>Malvales</taxon>
        <taxon>Malvaceae</taxon>
        <taxon>Malvoideae</taxon>
        <taxon>Gossypium</taxon>
    </lineage>
</organism>
<proteinExistence type="predicted"/>
<protein>
    <submittedName>
        <fullName evidence="1">Uncharacterized protein</fullName>
    </submittedName>
</protein>
<dbReference type="Proteomes" id="UP001358586">
    <property type="component" value="Chromosome 8"/>
</dbReference>
<dbReference type="EMBL" id="JARKNE010000008">
    <property type="protein sequence ID" value="KAK5811968.1"/>
    <property type="molecule type" value="Genomic_DNA"/>
</dbReference>
<gene>
    <name evidence="1" type="ORF">PVK06_027361</name>
</gene>
<evidence type="ECO:0000313" key="1">
    <source>
        <dbReference type="EMBL" id="KAK5811968.1"/>
    </source>
</evidence>
<name>A0ABR0P0D0_GOSAR</name>
<reference evidence="1 2" key="1">
    <citation type="submission" date="2023-03" db="EMBL/GenBank/DDBJ databases">
        <title>WGS of Gossypium arboreum.</title>
        <authorList>
            <person name="Yu D."/>
        </authorList>
    </citation>
    <scope>NUCLEOTIDE SEQUENCE [LARGE SCALE GENOMIC DNA]</scope>
    <source>
        <tissue evidence="1">Leaf</tissue>
    </source>
</reference>
<keyword evidence="2" id="KW-1185">Reference proteome</keyword>
<comment type="caution">
    <text evidence="1">The sequence shown here is derived from an EMBL/GenBank/DDBJ whole genome shotgun (WGS) entry which is preliminary data.</text>
</comment>